<comment type="similarity">
    <text evidence="3">Belongs to the aldo/keto reductase family. Aldo/keto reductase 2 subfamily.</text>
</comment>
<dbReference type="SUPFAM" id="SSF51430">
    <property type="entry name" value="NAD(P)-linked oxidoreductase"/>
    <property type="match status" value="1"/>
</dbReference>
<dbReference type="GeneID" id="19982494"/>
<evidence type="ECO:0000256" key="1">
    <source>
        <dbReference type="ARBA" id="ARBA00022857"/>
    </source>
</evidence>
<dbReference type="PANTHER" id="PTHR43364:SF7">
    <property type="entry name" value="NADP-DEPENDENT OXIDOREDUCTASE DOMAIN-CONTAINING PROTEIN-RELATED"/>
    <property type="match status" value="1"/>
</dbReference>
<evidence type="ECO:0000259" key="4">
    <source>
        <dbReference type="Pfam" id="PF00248"/>
    </source>
</evidence>
<dbReference type="HOGENOM" id="CLU_023205_16_2_1"/>
<dbReference type="GO" id="GO:0016491">
    <property type="term" value="F:oxidoreductase activity"/>
    <property type="evidence" value="ECO:0007669"/>
    <property type="project" value="UniProtKB-KW"/>
</dbReference>
<dbReference type="InterPro" id="IPR050523">
    <property type="entry name" value="AKR_Detox_Biosynth"/>
</dbReference>
<dbReference type="InterPro" id="IPR036812">
    <property type="entry name" value="NAD(P)_OxRdtase_dom_sf"/>
</dbReference>
<dbReference type="AlphaFoldDB" id="V9DF92"/>
<sequence length="241" mass="26707">MATPTAPLPKCVLGRHRLLSPTASVHVSPLCLGGLSIGDAWANAMGEMSEEAAFELLDHFYEMGGNFIDLANNYQAEQSEIWVGEWLASRGPHRRDEMVITSKFASAYKVFSEPGLQQSNFGGNGSKSLHLSVEASLAKLQTSYLDLLYVHYWDFTTGVKELMQSLNYLVQQRKVLYLGVSDTPAWVVVKANAYARHLGLRPFSVYRGRWSAAERDLERDIVPMCKDEGMDITVWGGLGSG</sequence>
<keyword evidence="1" id="KW-0521">NADP</keyword>
<keyword evidence="2" id="KW-0560">Oxidoreductase</keyword>
<dbReference type="RefSeq" id="XP_008726568.1">
    <property type="nucleotide sequence ID" value="XM_008728346.1"/>
</dbReference>
<dbReference type="InterPro" id="IPR023210">
    <property type="entry name" value="NADP_OxRdtase_dom"/>
</dbReference>
<dbReference type="VEuPathDB" id="FungiDB:G647_04001"/>
<dbReference type="Pfam" id="PF00248">
    <property type="entry name" value="Aldo_ket_red"/>
    <property type="match status" value="1"/>
</dbReference>
<feature type="domain" description="NADP-dependent oxidoreductase" evidence="4">
    <location>
        <begin position="29"/>
        <end position="241"/>
    </location>
</feature>
<proteinExistence type="inferred from homology"/>
<dbReference type="Proteomes" id="UP000030678">
    <property type="component" value="Unassembled WGS sequence"/>
</dbReference>
<gene>
    <name evidence="5" type="ORF">G647_04001</name>
</gene>
<name>V9DF92_9EURO</name>
<dbReference type="Gene3D" id="3.20.20.100">
    <property type="entry name" value="NADP-dependent oxidoreductase domain"/>
    <property type="match status" value="1"/>
</dbReference>
<evidence type="ECO:0000256" key="3">
    <source>
        <dbReference type="ARBA" id="ARBA00038157"/>
    </source>
</evidence>
<evidence type="ECO:0000313" key="5">
    <source>
        <dbReference type="EMBL" id="ETI24632.1"/>
    </source>
</evidence>
<protein>
    <recommendedName>
        <fullName evidence="4">NADP-dependent oxidoreductase domain-containing protein</fullName>
    </recommendedName>
</protein>
<dbReference type="EMBL" id="KB822704">
    <property type="protein sequence ID" value="ETI24632.1"/>
    <property type="molecule type" value="Genomic_DNA"/>
</dbReference>
<organism evidence="5 6">
    <name type="scientific">Cladophialophora carrionii CBS 160.54</name>
    <dbReference type="NCBI Taxonomy" id="1279043"/>
    <lineage>
        <taxon>Eukaryota</taxon>
        <taxon>Fungi</taxon>
        <taxon>Dikarya</taxon>
        <taxon>Ascomycota</taxon>
        <taxon>Pezizomycotina</taxon>
        <taxon>Eurotiomycetes</taxon>
        <taxon>Chaetothyriomycetidae</taxon>
        <taxon>Chaetothyriales</taxon>
        <taxon>Herpotrichiellaceae</taxon>
        <taxon>Cladophialophora</taxon>
    </lineage>
</organism>
<dbReference type="OrthoDB" id="48988at2759"/>
<dbReference type="PANTHER" id="PTHR43364">
    <property type="entry name" value="NADH-SPECIFIC METHYLGLYOXAL REDUCTASE-RELATED"/>
    <property type="match status" value="1"/>
</dbReference>
<accession>V9DF92</accession>
<evidence type="ECO:0000313" key="6">
    <source>
        <dbReference type="Proteomes" id="UP000030678"/>
    </source>
</evidence>
<evidence type="ECO:0000256" key="2">
    <source>
        <dbReference type="ARBA" id="ARBA00023002"/>
    </source>
</evidence>
<reference evidence="5 6" key="1">
    <citation type="submission" date="2013-03" db="EMBL/GenBank/DDBJ databases">
        <title>The Genome Sequence of Cladophialophora carrionii CBS 160.54.</title>
        <authorList>
            <consortium name="The Broad Institute Genomics Platform"/>
            <person name="Cuomo C."/>
            <person name="de Hoog S."/>
            <person name="Gorbushina A."/>
            <person name="Walker B."/>
            <person name="Young S.K."/>
            <person name="Zeng Q."/>
            <person name="Gargeya S."/>
            <person name="Fitzgerald M."/>
            <person name="Haas B."/>
            <person name="Abouelleil A."/>
            <person name="Allen A.W."/>
            <person name="Alvarado L."/>
            <person name="Arachchi H.M."/>
            <person name="Berlin A.M."/>
            <person name="Chapman S.B."/>
            <person name="Gainer-Dewar J."/>
            <person name="Goldberg J."/>
            <person name="Griggs A."/>
            <person name="Gujja S."/>
            <person name="Hansen M."/>
            <person name="Howarth C."/>
            <person name="Imamovic A."/>
            <person name="Ireland A."/>
            <person name="Larimer J."/>
            <person name="McCowan C."/>
            <person name="Murphy C."/>
            <person name="Pearson M."/>
            <person name="Poon T.W."/>
            <person name="Priest M."/>
            <person name="Roberts A."/>
            <person name="Saif S."/>
            <person name="Shea T."/>
            <person name="Sisk P."/>
            <person name="Sykes S."/>
            <person name="Wortman J."/>
            <person name="Nusbaum C."/>
            <person name="Birren B."/>
        </authorList>
    </citation>
    <scope>NUCLEOTIDE SEQUENCE [LARGE SCALE GENOMIC DNA]</scope>
    <source>
        <strain evidence="5 6">CBS 160.54</strain>
    </source>
</reference>